<dbReference type="EMBL" id="GBRH01247562">
    <property type="protein sequence ID" value="JAD50333.1"/>
    <property type="molecule type" value="Transcribed_RNA"/>
</dbReference>
<dbReference type="AlphaFoldDB" id="A0A0A9AKC2"/>
<evidence type="ECO:0000256" key="1">
    <source>
        <dbReference type="SAM" id="MobiDB-lite"/>
    </source>
</evidence>
<feature type="compositionally biased region" description="Pro residues" evidence="1">
    <location>
        <begin position="7"/>
        <end position="20"/>
    </location>
</feature>
<accession>A0A0A9AKC2</accession>
<name>A0A0A9AKC2_ARUDO</name>
<feature type="region of interest" description="Disordered" evidence="1">
    <location>
        <begin position="1"/>
        <end position="20"/>
    </location>
</feature>
<evidence type="ECO:0000313" key="2">
    <source>
        <dbReference type="EMBL" id="JAD50333.1"/>
    </source>
</evidence>
<reference evidence="2" key="2">
    <citation type="journal article" date="2015" name="Data Brief">
        <title>Shoot transcriptome of the giant reed, Arundo donax.</title>
        <authorList>
            <person name="Barrero R.A."/>
            <person name="Guerrero F.D."/>
            <person name="Moolhuijzen P."/>
            <person name="Goolsby J.A."/>
            <person name="Tidwell J."/>
            <person name="Bellgard S.E."/>
            <person name="Bellgard M.I."/>
        </authorList>
    </citation>
    <scope>NUCLEOTIDE SEQUENCE</scope>
    <source>
        <tissue evidence="2">Shoot tissue taken approximately 20 cm above the soil surface</tissue>
    </source>
</reference>
<proteinExistence type="predicted"/>
<organism evidence="2">
    <name type="scientific">Arundo donax</name>
    <name type="common">Giant reed</name>
    <name type="synonym">Donax arundinaceus</name>
    <dbReference type="NCBI Taxonomy" id="35708"/>
    <lineage>
        <taxon>Eukaryota</taxon>
        <taxon>Viridiplantae</taxon>
        <taxon>Streptophyta</taxon>
        <taxon>Embryophyta</taxon>
        <taxon>Tracheophyta</taxon>
        <taxon>Spermatophyta</taxon>
        <taxon>Magnoliopsida</taxon>
        <taxon>Liliopsida</taxon>
        <taxon>Poales</taxon>
        <taxon>Poaceae</taxon>
        <taxon>PACMAD clade</taxon>
        <taxon>Arundinoideae</taxon>
        <taxon>Arundineae</taxon>
        <taxon>Arundo</taxon>
    </lineage>
</organism>
<protein>
    <submittedName>
        <fullName evidence="2">Uncharacterized protein</fullName>
    </submittedName>
</protein>
<reference evidence="2" key="1">
    <citation type="submission" date="2014-09" db="EMBL/GenBank/DDBJ databases">
        <authorList>
            <person name="Magalhaes I.L.F."/>
            <person name="Oliveira U."/>
            <person name="Santos F.R."/>
            <person name="Vidigal T.H.D.A."/>
            <person name="Brescovit A.D."/>
            <person name="Santos A.J."/>
        </authorList>
    </citation>
    <scope>NUCLEOTIDE SEQUENCE</scope>
    <source>
        <tissue evidence="2">Shoot tissue taken approximately 20 cm above the soil surface</tissue>
    </source>
</reference>
<sequence length="20" mass="2316">MLSPIRSPWPPPPSPRSRRT</sequence>